<evidence type="ECO:0000256" key="2">
    <source>
        <dbReference type="ARBA" id="ARBA00022737"/>
    </source>
</evidence>
<feature type="compositionally biased region" description="Polar residues" evidence="5">
    <location>
        <begin position="146"/>
        <end position="161"/>
    </location>
</feature>
<feature type="compositionally biased region" description="Pro residues" evidence="5">
    <location>
        <begin position="341"/>
        <end position="358"/>
    </location>
</feature>
<dbReference type="InterPro" id="IPR036770">
    <property type="entry name" value="Ankyrin_rpt-contain_sf"/>
</dbReference>
<accession>A0AA97MX20</accession>
<dbReference type="PANTHER" id="PTHR24156:SF4">
    <property type="entry name" value="ANKYRIN REPEAT DOMAIN 34A"/>
    <property type="match status" value="1"/>
</dbReference>
<name>A0AA97MX20_9PASS</name>
<protein>
    <submittedName>
        <fullName evidence="6">AN34A protein</fullName>
    </submittedName>
</protein>
<feature type="region of interest" description="Disordered" evidence="5">
    <location>
        <begin position="146"/>
        <end position="303"/>
    </location>
</feature>
<feature type="compositionally biased region" description="Basic and acidic residues" evidence="5">
    <location>
        <begin position="250"/>
        <end position="269"/>
    </location>
</feature>
<evidence type="ECO:0000313" key="6">
    <source>
        <dbReference type="EMBL" id="NXE99497.1"/>
    </source>
</evidence>
<reference evidence="6" key="1">
    <citation type="submission" date="2022-12" db="EMBL/GenBank/DDBJ databases">
        <title>Bird 10,000 Genomes (B10K) Project - Family phase.</title>
        <authorList>
            <person name="Zhang G."/>
        </authorList>
    </citation>
    <scope>NUCLEOTIDE SEQUENCE</scope>
    <source>
        <strain evidence="6">B10K-CU-030-46</strain>
        <tissue evidence="6">Muscle</tissue>
    </source>
</reference>
<dbReference type="Pfam" id="PF12796">
    <property type="entry name" value="Ank_2"/>
    <property type="match status" value="1"/>
</dbReference>
<keyword evidence="3 4" id="KW-0040">ANK repeat</keyword>
<feature type="non-terminal residue" evidence="6">
    <location>
        <position position="412"/>
    </location>
</feature>
<dbReference type="EMBL" id="VWPS01000874">
    <property type="protein sequence ID" value="NXE99497.1"/>
    <property type="molecule type" value="Genomic_DNA"/>
</dbReference>
<dbReference type="Proteomes" id="UP000521578">
    <property type="component" value="Unassembled WGS sequence"/>
</dbReference>
<evidence type="ECO:0000256" key="3">
    <source>
        <dbReference type="ARBA" id="ARBA00023043"/>
    </source>
</evidence>
<dbReference type="SMART" id="SM00248">
    <property type="entry name" value="ANK"/>
    <property type="match status" value="4"/>
</dbReference>
<feature type="repeat" description="ANK" evidence="4">
    <location>
        <begin position="76"/>
        <end position="109"/>
    </location>
</feature>
<evidence type="ECO:0000256" key="1">
    <source>
        <dbReference type="ARBA" id="ARBA00010029"/>
    </source>
</evidence>
<gene>
    <name evidence="6" type="primary">Ankrd34a</name>
    <name evidence="6" type="ORF">MENNOV_R15297</name>
</gene>
<keyword evidence="7" id="KW-1185">Reference proteome</keyword>
<dbReference type="InterPro" id="IPR042637">
    <property type="entry name" value="AN34A/B/C"/>
</dbReference>
<dbReference type="PROSITE" id="PS50297">
    <property type="entry name" value="ANK_REP_REGION"/>
    <property type="match status" value="1"/>
</dbReference>
<organism evidence="6">
    <name type="scientific">Menura novaehollandiae</name>
    <name type="common">superb lyrebird</name>
    <dbReference type="NCBI Taxonomy" id="47692"/>
    <lineage>
        <taxon>Eukaryota</taxon>
        <taxon>Metazoa</taxon>
        <taxon>Chordata</taxon>
        <taxon>Craniata</taxon>
        <taxon>Vertebrata</taxon>
        <taxon>Euteleostomi</taxon>
        <taxon>Archelosauria</taxon>
        <taxon>Archosauria</taxon>
        <taxon>Dinosauria</taxon>
        <taxon>Saurischia</taxon>
        <taxon>Theropoda</taxon>
        <taxon>Coelurosauria</taxon>
        <taxon>Aves</taxon>
        <taxon>Neognathae</taxon>
        <taxon>Neoaves</taxon>
        <taxon>Telluraves</taxon>
        <taxon>Australaves</taxon>
        <taxon>Passeriformes</taxon>
        <taxon>Menuridae</taxon>
        <taxon>Menura</taxon>
    </lineage>
</organism>
<keyword evidence="2" id="KW-0677">Repeat</keyword>
<dbReference type="Gene3D" id="1.25.40.20">
    <property type="entry name" value="Ankyrin repeat-containing domain"/>
    <property type="match status" value="1"/>
</dbReference>
<dbReference type="PANTHER" id="PTHR24156">
    <property type="entry name" value="ANK_REP_REGION DOMAIN-CONTAINING PROTEIN"/>
    <property type="match status" value="1"/>
</dbReference>
<feature type="compositionally biased region" description="Low complexity" evidence="5">
    <location>
        <begin position="281"/>
        <end position="296"/>
    </location>
</feature>
<feature type="non-terminal residue" evidence="6">
    <location>
        <position position="1"/>
    </location>
</feature>
<evidence type="ECO:0000313" key="7">
    <source>
        <dbReference type="Proteomes" id="UP000521578"/>
    </source>
</evidence>
<evidence type="ECO:0000256" key="4">
    <source>
        <dbReference type="PROSITE-ProRule" id="PRU00023"/>
    </source>
</evidence>
<dbReference type="InterPro" id="IPR002110">
    <property type="entry name" value="Ankyrin_rpt"/>
</dbReference>
<proteinExistence type="inferred from homology"/>
<dbReference type="PROSITE" id="PS50088">
    <property type="entry name" value="ANK_REPEAT"/>
    <property type="match status" value="2"/>
</dbReference>
<dbReference type="SUPFAM" id="SSF48403">
    <property type="entry name" value="Ankyrin repeat"/>
    <property type="match status" value="1"/>
</dbReference>
<feature type="region of interest" description="Disordered" evidence="5">
    <location>
        <begin position="316"/>
        <end position="412"/>
    </location>
</feature>
<comment type="caution">
    <text evidence="6">The sequence shown here is derived from an EMBL/GenBank/DDBJ whole genome shotgun (WGS) entry which is preliminary data.</text>
</comment>
<feature type="repeat" description="ANK" evidence="4">
    <location>
        <begin position="37"/>
        <end position="75"/>
    </location>
</feature>
<dbReference type="AlphaFoldDB" id="A0AA97MX20"/>
<evidence type="ECO:0000256" key="5">
    <source>
        <dbReference type="SAM" id="MobiDB-lite"/>
    </source>
</evidence>
<comment type="similarity">
    <text evidence="1">Belongs to the ANKRD34 family.</text>
</comment>
<sequence length="412" mass="43295">MIPAESSALLRAVSQGKFRLTRLLLEGGAYINEGNAAGTTPLMAACRASYTDPPEQPRMVQYLLENGADPNIPDKSGKTALMHACAERAGPAVAAILLAHGADPSARDYAGGSALVYALERGDRETLQVLLDACRERGRDVIIITSATSPRGTKTTRQYLNSPPSPALCASPSQVQVRAAASPGASARDEERDVFRFPPATPAPAAAPEPSRAGPKRQLKRLNSEPWGLVVPGVEGTQGSLEGTRGPPEGTRRTLDEIRGPPEGTRRPLEGTWGPLEETQGPSESSWGSPEGPRGPLEGTWAPPERLVVGLEGLGLRPRRHSVEGREASGLPGAAWAERVPPAPPLGRWPPAPDPPWGKPARRDPPNPEPGTPGLIRHSAGLLERRGSGTLPLEPPGPGRAGLLPPLPPGPP</sequence>